<dbReference type="InterPro" id="IPR004254">
    <property type="entry name" value="AdipoR/HlyIII-related"/>
</dbReference>
<dbReference type="Proteomes" id="UP000308267">
    <property type="component" value="Unassembled WGS sequence"/>
</dbReference>
<keyword evidence="6" id="KW-0479">Metal-binding</keyword>
<evidence type="ECO:0000256" key="5">
    <source>
        <dbReference type="ARBA" id="ARBA00023136"/>
    </source>
</evidence>
<dbReference type="PANTHER" id="PTHR20855">
    <property type="entry name" value="ADIPOR/PROGESTIN RECEPTOR-RELATED"/>
    <property type="match status" value="1"/>
</dbReference>
<sequence>MSSKFRLFSPAVDYCNTGPLAFGAEIADKSEAKGHHDNGINRVKPLSVEGVDDDFHEPGILSGYRPPSHCYRLCMLSLFQLHNETINIWTQIIPALYFFMQLIWMLPSGDPFLLIYLATTFLFLLTSACAHTFSCFSSCARHVCFFFDYAGITLYSCGCAVGYYAYTLPSELMTPSSYIGADLCDVYLFLSVFLCTWTTHLSGATRFWKPSFGRKVVRLGAFVIIWLYLAIPVLWRISRCSYPGHDAGECRSAYYWTLQFLSAVSAGILYVSHFPERWFPGKFDIFGHSHQIFHIFGASGAFNQYRALLVDYTERKQSLRLLGHSPSVALCVLCIVIVIFANLIIFSHFYKKLIHIYRRKQP</sequence>
<comment type="similarity">
    <text evidence="2">Belongs to the ADIPOR family.</text>
</comment>
<evidence type="ECO:0000256" key="2">
    <source>
        <dbReference type="ARBA" id="ARBA00007018"/>
    </source>
</evidence>
<dbReference type="EMBL" id="SJOL01001632">
    <property type="protein sequence ID" value="TGZ74608.1"/>
    <property type="molecule type" value="Genomic_DNA"/>
</dbReference>
<dbReference type="GO" id="GO:0016020">
    <property type="term" value="C:membrane"/>
    <property type="evidence" value="ECO:0007669"/>
    <property type="project" value="UniProtKB-SubCell"/>
</dbReference>
<evidence type="ECO:0000313" key="8">
    <source>
        <dbReference type="EMBL" id="TGZ74608.1"/>
    </source>
</evidence>
<evidence type="ECO:0000256" key="4">
    <source>
        <dbReference type="ARBA" id="ARBA00022989"/>
    </source>
</evidence>
<comment type="subcellular location">
    <subcellularLocation>
        <location evidence="1">Membrane</location>
        <topology evidence="1">Multi-pass membrane protein</topology>
    </subcellularLocation>
</comment>
<organism evidence="8 9">
    <name type="scientific">Opisthorchis felineus</name>
    <dbReference type="NCBI Taxonomy" id="147828"/>
    <lineage>
        <taxon>Eukaryota</taxon>
        <taxon>Metazoa</taxon>
        <taxon>Spiralia</taxon>
        <taxon>Lophotrochozoa</taxon>
        <taxon>Platyhelminthes</taxon>
        <taxon>Trematoda</taxon>
        <taxon>Digenea</taxon>
        <taxon>Opisthorchiida</taxon>
        <taxon>Opisthorchiata</taxon>
        <taxon>Opisthorchiidae</taxon>
        <taxon>Opisthorchis</taxon>
    </lineage>
</organism>
<dbReference type="Pfam" id="PF03006">
    <property type="entry name" value="HlyIII"/>
    <property type="match status" value="1"/>
</dbReference>
<feature type="transmembrane region" description="Helical" evidence="7">
    <location>
        <begin position="327"/>
        <end position="350"/>
    </location>
</feature>
<evidence type="ECO:0000256" key="1">
    <source>
        <dbReference type="ARBA" id="ARBA00004141"/>
    </source>
</evidence>
<dbReference type="AlphaFoldDB" id="A0A4S2MJG1"/>
<feature type="binding site" evidence="6">
    <location>
        <position position="131"/>
    </location>
    <ligand>
        <name>Zn(2+)</name>
        <dbReference type="ChEBI" id="CHEBI:29105"/>
    </ligand>
</feature>
<keyword evidence="4 7" id="KW-1133">Transmembrane helix</keyword>
<evidence type="ECO:0000256" key="6">
    <source>
        <dbReference type="PIRSR" id="PIRSR604254-1"/>
    </source>
</evidence>
<dbReference type="GO" id="GO:0046872">
    <property type="term" value="F:metal ion binding"/>
    <property type="evidence" value="ECO:0007669"/>
    <property type="project" value="UniProtKB-KW"/>
</dbReference>
<proteinExistence type="inferred from homology"/>
<keyword evidence="3 7" id="KW-0812">Transmembrane</keyword>
<name>A0A4S2MJG1_OPIFE</name>
<evidence type="ECO:0000256" key="3">
    <source>
        <dbReference type="ARBA" id="ARBA00022692"/>
    </source>
</evidence>
<comment type="caution">
    <text evidence="8">The sequence shown here is derived from an EMBL/GenBank/DDBJ whole genome shotgun (WGS) entry which is preliminary data.</text>
</comment>
<dbReference type="PANTHER" id="PTHR20855:SF52">
    <property type="entry name" value="ADIPONECTIN RECEPTOR PROTEIN"/>
    <property type="match status" value="1"/>
</dbReference>
<feature type="transmembrane region" description="Helical" evidence="7">
    <location>
        <begin position="216"/>
        <end position="235"/>
    </location>
</feature>
<feature type="binding site" evidence="6">
    <location>
        <position position="294"/>
    </location>
    <ligand>
        <name>Zn(2+)</name>
        <dbReference type="ChEBI" id="CHEBI:29105"/>
    </ligand>
</feature>
<keyword evidence="9" id="KW-1185">Reference proteome</keyword>
<keyword evidence="6" id="KW-0862">Zinc</keyword>
<feature type="transmembrane region" description="Helical" evidence="7">
    <location>
        <begin position="285"/>
        <end position="307"/>
    </location>
</feature>
<feature type="binding site" evidence="6">
    <location>
        <position position="290"/>
    </location>
    <ligand>
        <name>Zn(2+)</name>
        <dbReference type="ChEBI" id="CHEBI:29105"/>
    </ligand>
</feature>
<protein>
    <submittedName>
        <fullName evidence="8">Uncharacterized protein</fullName>
    </submittedName>
</protein>
<dbReference type="STRING" id="147828.A0A4S2MJG1"/>
<gene>
    <name evidence="8" type="ORF">CRM22_000841</name>
</gene>
<evidence type="ECO:0000313" key="9">
    <source>
        <dbReference type="Proteomes" id="UP000308267"/>
    </source>
</evidence>
<feature type="transmembrane region" description="Helical" evidence="7">
    <location>
        <begin position="86"/>
        <end position="106"/>
    </location>
</feature>
<dbReference type="GO" id="GO:0038023">
    <property type="term" value="F:signaling receptor activity"/>
    <property type="evidence" value="ECO:0007669"/>
    <property type="project" value="TreeGrafter"/>
</dbReference>
<feature type="transmembrane region" description="Helical" evidence="7">
    <location>
        <begin position="145"/>
        <end position="166"/>
    </location>
</feature>
<feature type="transmembrane region" description="Helical" evidence="7">
    <location>
        <begin position="186"/>
        <end position="204"/>
    </location>
</feature>
<reference evidence="8 9" key="1">
    <citation type="journal article" date="2019" name="BMC Genomics">
        <title>New insights from Opisthorchis felineus genome: update on genomics of the epidemiologically important liver flukes.</title>
        <authorList>
            <person name="Ershov N.I."/>
            <person name="Mordvinov V.A."/>
            <person name="Prokhortchouk E.B."/>
            <person name="Pakharukova M.Y."/>
            <person name="Gunbin K.V."/>
            <person name="Ustyantsev K."/>
            <person name="Genaev M.A."/>
            <person name="Blinov A.G."/>
            <person name="Mazur A."/>
            <person name="Boulygina E."/>
            <person name="Tsygankova S."/>
            <person name="Khrameeva E."/>
            <person name="Chekanov N."/>
            <person name="Fan G."/>
            <person name="Xiao A."/>
            <person name="Zhang H."/>
            <person name="Xu X."/>
            <person name="Yang H."/>
            <person name="Solovyev V."/>
            <person name="Lee S.M."/>
            <person name="Liu X."/>
            <person name="Afonnikov D.A."/>
            <person name="Skryabin K.G."/>
        </authorList>
    </citation>
    <scope>NUCLEOTIDE SEQUENCE [LARGE SCALE GENOMIC DNA]</scope>
    <source>
        <strain evidence="8">AK-0245</strain>
        <tissue evidence="8">Whole organism</tissue>
    </source>
</reference>
<feature type="transmembrane region" description="Helical" evidence="7">
    <location>
        <begin position="112"/>
        <end position="133"/>
    </location>
</feature>
<feature type="transmembrane region" description="Helical" evidence="7">
    <location>
        <begin position="255"/>
        <end position="273"/>
    </location>
</feature>
<evidence type="ECO:0000256" key="7">
    <source>
        <dbReference type="SAM" id="Phobius"/>
    </source>
</evidence>
<keyword evidence="5 7" id="KW-0472">Membrane</keyword>
<accession>A0A4S2MJG1</accession>
<dbReference type="OrthoDB" id="529367at2759"/>